<evidence type="ECO:0000313" key="1">
    <source>
        <dbReference type="EMBL" id="KAF3975632.1"/>
    </source>
</evidence>
<dbReference type="EMBL" id="JRKL02000067">
    <property type="protein sequence ID" value="KAF3975632.1"/>
    <property type="molecule type" value="Genomic_DNA"/>
</dbReference>
<comment type="caution">
    <text evidence="1">The sequence shown here is derived from an EMBL/GenBank/DDBJ whole genome shotgun (WGS) entry which is preliminary data.</text>
</comment>
<reference evidence="1" key="1">
    <citation type="submission" date="2020-03" db="EMBL/GenBank/DDBJ databases">
        <title>Castanea mollissima Vanexum genome sequencing.</title>
        <authorList>
            <person name="Staton M."/>
        </authorList>
    </citation>
    <scope>NUCLEOTIDE SEQUENCE</scope>
    <source>
        <tissue evidence="1">Leaf</tissue>
    </source>
</reference>
<evidence type="ECO:0000313" key="2">
    <source>
        <dbReference type="Proteomes" id="UP000737018"/>
    </source>
</evidence>
<proteinExistence type="predicted"/>
<organism evidence="1 2">
    <name type="scientific">Castanea mollissima</name>
    <name type="common">Chinese chestnut</name>
    <dbReference type="NCBI Taxonomy" id="60419"/>
    <lineage>
        <taxon>Eukaryota</taxon>
        <taxon>Viridiplantae</taxon>
        <taxon>Streptophyta</taxon>
        <taxon>Embryophyta</taxon>
        <taxon>Tracheophyta</taxon>
        <taxon>Spermatophyta</taxon>
        <taxon>Magnoliopsida</taxon>
        <taxon>eudicotyledons</taxon>
        <taxon>Gunneridae</taxon>
        <taxon>Pentapetalae</taxon>
        <taxon>rosids</taxon>
        <taxon>fabids</taxon>
        <taxon>Fagales</taxon>
        <taxon>Fagaceae</taxon>
        <taxon>Castanea</taxon>
    </lineage>
</organism>
<accession>A0A8J4S0Q8</accession>
<dbReference type="AlphaFoldDB" id="A0A8J4S0Q8"/>
<keyword evidence="2" id="KW-1185">Reference proteome</keyword>
<sequence length="158" mass="17131">MQTLVPLVSLTTTIPSRCKLLTSTSSSLDSLSSSIWSVKSKAFAYAPGIAPTSLSLKDILVAFEGPKLSGKGESSLDRSLDLALNPAWCQSLTFLLLQASLASSSLESVLDHNKLITQKSPTKLFLGAKWKRKENKVGSWALTVSYLPLSFVKERSRN</sequence>
<dbReference type="Proteomes" id="UP000737018">
    <property type="component" value="Unassembled WGS sequence"/>
</dbReference>
<gene>
    <name evidence="1" type="ORF">CMV_001139</name>
</gene>
<name>A0A8J4S0Q8_9ROSI</name>
<protein>
    <submittedName>
        <fullName evidence="1">Uncharacterized protein</fullName>
    </submittedName>
</protein>